<dbReference type="InterPro" id="IPR050838">
    <property type="entry name" value="Ketopantoate_reductase"/>
</dbReference>
<evidence type="ECO:0000256" key="3">
    <source>
        <dbReference type="ARBA" id="ARBA00007870"/>
    </source>
</evidence>
<protein>
    <recommendedName>
        <fullName evidence="5 11">2-dehydropantoate 2-reductase</fullName>
        <ecNumber evidence="4 11">1.1.1.169</ecNumber>
    </recommendedName>
    <alternativeName>
        <fullName evidence="9 11">Ketopantoate reductase</fullName>
    </alternativeName>
</protein>
<evidence type="ECO:0000256" key="5">
    <source>
        <dbReference type="ARBA" id="ARBA00019465"/>
    </source>
</evidence>
<dbReference type="FunFam" id="1.10.1040.10:FF:000017">
    <property type="entry name" value="2-dehydropantoate 2-reductase"/>
    <property type="match status" value="1"/>
</dbReference>
<evidence type="ECO:0000259" key="12">
    <source>
        <dbReference type="Pfam" id="PF02558"/>
    </source>
</evidence>
<evidence type="ECO:0000256" key="11">
    <source>
        <dbReference type="RuleBase" id="RU362068"/>
    </source>
</evidence>
<evidence type="ECO:0000256" key="7">
    <source>
        <dbReference type="ARBA" id="ARBA00022857"/>
    </source>
</evidence>
<accession>A0A226BWW1</accession>
<organism evidence="14 15">
    <name type="scientific">Natranaerobius trueperi</name>
    <dbReference type="NCBI Taxonomy" id="759412"/>
    <lineage>
        <taxon>Bacteria</taxon>
        <taxon>Bacillati</taxon>
        <taxon>Bacillota</taxon>
        <taxon>Clostridia</taxon>
        <taxon>Natranaerobiales</taxon>
        <taxon>Natranaerobiaceae</taxon>
        <taxon>Natranaerobius</taxon>
    </lineage>
</organism>
<dbReference type="RefSeq" id="WP_089024606.1">
    <property type="nucleotide sequence ID" value="NZ_NIQC01000051.1"/>
</dbReference>
<keyword evidence="15" id="KW-1185">Reference proteome</keyword>
<reference evidence="14 15" key="1">
    <citation type="submission" date="2017-06" db="EMBL/GenBank/DDBJ databases">
        <title>Draft Genome Sequence of Natranaerobius trueperi halophilic, alkalithermophilic bacteria from soda lakes.</title>
        <authorList>
            <person name="Zhao B."/>
        </authorList>
    </citation>
    <scope>NUCLEOTIDE SEQUENCE [LARGE SCALE GENOMIC DNA]</scope>
    <source>
        <strain evidence="14 15">DSM 18760</strain>
    </source>
</reference>
<dbReference type="InterPro" id="IPR013332">
    <property type="entry name" value="KPR_N"/>
</dbReference>
<evidence type="ECO:0000256" key="2">
    <source>
        <dbReference type="ARBA" id="ARBA00004994"/>
    </source>
</evidence>
<dbReference type="InterPro" id="IPR013752">
    <property type="entry name" value="KPA_reductase"/>
</dbReference>
<dbReference type="UniPathway" id="UPA00028">
    <property type="reaction ID" value="UER00004"/>
</dbReference>
<comment type="pathway">
    <text evidence="2 11">Cofactor biosynthesis; (R)-pantothenate biosynthesis; (R)-pantoate from 3-methyl-2-oxobutanoate: step 2/2.</text>
</comment>
<dbReference type="EC" id="1.1.1.169" evidence="4 11"/>
<dbReference type="GO" id="GO:0050661">
    <property type="term" value="F:NADP binding"/>
    <property type="evidence" value="ECO:0007669"/>
    <property type="project" value="TreeGrafter"/>
</dbReference>
<dbReference type="Pfam" id="PF02558">
    <property type="entry name" value="ApbA"/>
    <property type="match status" value="1"/>
</dbReference>
<dbReference type="GO" id="GO:0015940">
    <property type="term" value="P:pantothenate biosynthetic process"/>
    <property type="evidence" value="ECO:0007669"/>
    <property type="project" value="UniProtKB-UniPathway"/>
</dbReference>
<evidence type="ECO:0000256" key="1">
    <source>
        <dbReference type="ARBA" id="ARBA00002919"/>
    </source>
</evidence>
<dbReference type="GO" id="GO:0008677">
    <property type="term" value="F:2-dehydropantoate 2-reductase activity"/>
    <property type="evidence" value="ECO:0007669"/>
    <property type="project" value="UniProtKB-EC"/>
</dbReference>
<keyword evidence="6 11" id="KW-0566">Pantothenate biosynthesis</keyword>
<name>A0A226BWW1_9FIRM</name>
<dbReference type="InterPro" id="IPR036291">
    <property type="entry name" value="NAD(P)-bd_dom_sf"/>
</dbReference>
<dbReference type="NCBIfam" id="TIGR00745">
    <property type="entry name" value="apbA_panE"/>
    <property type="match status" value="1"/>
</dbReference>
<keyword evidence="8 11" id="KW-0560">Oxidoreductase</keyword>
<dbReference type="Pfam" id="PF08546">
    <property type="entry name" value="ApbA_C"/>
    <property type="match status" value="1"/>
</dbReference>
<sequence>MKITVIGAGAMGCVFGGHLQEGGNVVTMIDIWEEHVKALNEKGLSLKGASGDRVIPISAQTDTTGMSEQDLVIVLVKASVTQKALESAKNIIGPETIVLTVQNGIGNAENIAEVIDVEKIIVGTTANASELTKPGEVIHHGQGETVIGKYEGKLTDRDKKIAEEFKNCKLEAKAVDNIMSIVWSKLILNTAVNGLSGVLQVPLGKLYEWPETREFMRDIITETEKVANAKGIEILHDDPYEKVFTICRDKAPGHYASMAQDVYWQRKTEIDVINGTIVEEGKANGIETPANTAIVRMVKGVEKGYLKGKKSDY</sequence>
<keyword evidence="7 11" id="KW-0521">NADP</keyword>
<dbReference type="InterPro" id="IPR013328">
    <property type="entry name" value="6PGD_dom2"/>
</dbReference>
<dbReference type="PANTHER" id="PTHR43765">
    <property type="entry name" value="2-DEHYDROPANTOATE 2-REDUCTASE-RELATED"/>
    <property type="match status" value="1"/>
</dbReference>
<evidence type="ECO:0000256" key="9">
    <source>
        <dbReference type="ARBA" id="ARBA00032024"/>
    </source>
</evidence>
<evidence type="ECO:0000259" key="13">
    <source>
        <dbReference type="Pfam" id="PF08546"/>
    </source>
</evidence>
<evidence type="ECO:0000256" key="6">
    <source>
        <dbReference type="ARBA" id="ARBA00022655"/>
    </source>
</evidence>
<dbReference type="InterPro" id="IPR008927">
    <property type="entry name" value="6-PGluconate_DH-like_C_sf"/>
</dbReference>
<dbReference type="SUPFAM" id="SSF51735">
    <property type="entry name" value="NAD(P)-binding Rossmann-fold domains"/>
    <property type="match status" value="1"/>
</dbReference>
<dbReference type="AlphaFoldDB" id="A0A226BWW1"/>
<comment type="similarity">
    <text evidence="3 11">Belongs to the ketopantoate reductase family.</text>
</comment>
<comment type="catalytic activity">
    <reaction evidence="10 11">
        <text>(R)-pantoate + NADP(+) = 2-dehydropantoate + NADPH + H(+)</text>
        <dbReference type="Rhea" id="RHEA:16233"/>
        <dbReference type="ChEBI" id="CHEBI:11561"/>
        <dbReference type="ChEBI" id="CHEBI:15378"/>
        <dbReference type="ChEBI" id="CHEBI:15980"/>
        <dbReference type="ChEBI" id="CHEBI:57783"/>
        <dbReference type="ChEBI" id="CHEBI:58349"/>
        <dbReference type="EC" id="1.1.1.169"/>
    </reaction>
</comment>
<dbReference type="PANTHER" id="PTHR43765:SF2">
    <property type="entry name" value="2-DEHYDROPANTOATE 2-REDUCTASE"/>
    <property type="match status" value="1"/>
</dbReference>
<comment type="caution">
    <text evidence="14">The sequence shown here is derived from an EMBL/GenBank/DDBJ whole genome shotgun (WGS) entry which is preliminary data.</text>
</comment>
<evidence type="ECO:0000256" key="10">
    <source>
        <dbReference type="ARBA" id="ARBA00048793"/>
    </source>
</evidence>
<evidence type="ECO:0000313" key="14">
    <source>
        <dbReference type="EMBL" id="OWZ82679.1"/>
    </source>
</evidence>
<dbReference type="InterPro" id="IPR003710">
    <property type="entry name" value="ApbA"/>
</dbReference>
<comment type="function">
    <text evidence="1 11">Catalyzes the NADPH-dependent reduction of ketopantoate into pantoic acid.</text>
</comment>
<dbReference type="Proteomes" id="UP000214588">
    <property type="component" value="Unassembled WGS sequence"/>
</dbReference>
<feature type="domain" description="Ketopantoate reductase C-terminal" evidence="13">
    <location>
        <begin position="177"/>
        <end position="302"/>
    </location>
</feature>
<dbReference type="SUPFAM" id="SSF48179">
    <property type="entry name" value="6-phosphogluconate dehydrogenase C-terminal domain-like"/>
    <property type="match status" value="1"/>
</dbReference>
<evidence type="ECO:0000256" key="8">
    <source>
        <dbReference type="ARBA" id="ARBA00023002"/>
    </source>
</evidence>
<feature type="domain" description="Ketopantoate reductase N-terminal" evidence="12">
    <location>
        <begin position="3"/>
        <end position="151"/>
    </location>
</feature>
<dbReference type="Gene3D" id="1.10.1040.10">
    <property type="entry name" value="N-(1-d-carboxylethyl)-l-norvaline Dehydrogenase, domain 2"/>
    <property type="match status" value="1"/>
</dbReference>
<dbReference type="GO" id="GO:0005737">
    <property type="term" value="C:cytoplasm"/>
    <property type="evidence" value="ECO:0007669"/>
    <property type="project" value="TreeGrafter"/>
</dbReference>
<dbReference type="OrthoDB" id="9793586at2"/>
<dbReference type="Gene3D" id="3.40.50.720">
    <property type="entry name" value="NAD(P)-binding Rossmann-like Domain"/>
    <property type="match status" value="1"/>
</dbReference>
<evidence type="ECO:0000313" key="15">
    <source>
        <dbReference type="Proteomes" id="UP000214588"/>
    </source>
</evidence>
<gene>
    <name evidence="14" type="ORF">CDO51_12760</name>
</gene>
<proteinExistence type="inferred from homology"/>
<dbReference type="EMBL" id="NIQC01000051">
    <property type="protein sequence ID" value="OWZ82679.1"/>
    <property type="molecule type" value="Genomic_DNA"/>
</dbReference>
<evidence type="ECO:0000256" key="4">
    <source>
        <dbReference type="ARBA" id="ARBA00013014"/>
    </source>
</evidence>